<keyword evidence="1" id="KW-0862">Zinc</keyword>
<dbReference type="Gene3D" id="1.10.340.30">
    <property type="entry name" value="Hypothetical protein, domain 2"/>
    <property type="match status" value="1"/>
</dbReference>
<comment type="caution">
    <text evidence="2">The sequence shown here is derived from an EMBL/GenBank/DDBJ whole genome shotgun (WGS) entry which is preliminary data.</text>
</comment>
<dbReference type="EMBL" id="PXYY01000012">
    <property type="protein sequence ID" value="PSJ80936.1"/>
    <property type="molecule type" value="Genomic_DNA"/>
</dbReference>
<dbReference type="OrthoDB" id="9807664at2"/>
<dbReference type="GO" id="GO:0046872">
    <property type="term" value="F:metal ion binding"/>
    <property type="evidence" value="ECO:0007669"/>
    <property type="project" value="UniProtKB-KW"/>
</dbReference>
<organism evidence="2 3">
    <name type="scientific">Neisseria iguanae</name>
    <dbReference type="NCBI Taxonomy" id="90242"/>
    <lineage>
        <taxon>Bacteria</taxon>
        <taxon>Pseudomonadati</taxon>
        <taxon>Pseudomonadota</taxon>
        <taxon>Betaproteobacteria</taxon>
        <taxon>Neisseriales</taxon>
        <taxon>Neisseriaceae</taxon>
        <taxon>Neisseria</taxon>
    </lineage>
</organism>
<dbReference type="GO" id="GO:0006284">
    <property type="term" value="P:base-excision repair"/>
    <property type="evidence" value="ECO:0007669"/>
    <property type="project" value="InterPro"/>
</dbReference>
<dbReference type="InterPro" id="IPR005019">
    <property type="entry name" value="Adenine_glyco"/>
</dbReference>
<sequence>MNYCEFVHNLPPDTDDPNKYYHDHQYGFPVDDDNALFGRLVLEINQAGLSWTLMLKKQNAFQTAYAGFDIAKVAAFDDEDVQRLLSDAGIVRNRLKINAVIRNARTILRLQAEYGSFKNWLDVHHPRDKAAWVKQFKQHFKFVGGEIVGEFLMSTGYLKGAHNERCPVYQKTLAAWAKRAEAVCKVRVGGDGLPAALH</sequence>
<proteinExistence type="predicted"/>
<accession>A0A2P7U1T8</accession>
<dbReference type="Pfam" id="PF03352">
    <property type="entry name" value="Adenine_glyco"/>
    <property type="match status" value="1"/>
</dbReference>
<keyword evidence="1" id="KW-0479">Metal-binding</keyword>
<dbReference type="InterPro" id="IPR011257">
    <property type="entry name" value="DNA_glycosylase"/>
</dbReference>
<dbReference type="PANTHER" id="PTHR30037:SF4">
    <property type="entry name" value="DNA-3-METHYLADENINE GLYCOSYLASE I"/>
    <property type="match status" value="1"/>
</dbReference>
<evidence type="ECO:0000313" key="3">
    <source>
        <dbReference type="Proteomes" id="UP000241868"/>
    </source>
</evidence>
<dbReference type="RefSeq" id="WP_106740646.1">
    <property type="nucleotide sequence ID" value="NZ_PXYY01000012.1"/>
</dbReference>
<dbReference type="GO" id="GO:0008725">
    <property type="term" value="F:DNA-3-methyladenine glycosylase activity"/>
    <property type="evidence" value="ECO:0007669"/>
    <property type="project" value="InterPro"/>
</dbReference>
<feature type="binding site" evidence="1">
    <location>
        <position position="4"/>
    </location>
    <ligand>
        <name>Zn(2+)</name>
        <dbReference type="ChEBI" id="CHEBI:29105"/>
    </ligand>
</feature>
<dbReference type="AlphaFoldDB" id="A0A2P7U1T8"/>
<dbReference type="InterPro" id="IPR052891">
    <property type="entry name" value="DNA-3mA_glycosylase"/>
</dbReference>
<dbReference type="Proteomes" id="UP000241868">
    <property type="component" value="Unassembled WGS sequence"/>
</dbReference>
<keyword evidence="3" id="KW-1185">Reference proteome</keyword>
<protein>
    <submittedName>
        <fullName evidence="2">DNA-3-methyladenine glycosylase</fullName>
    </submittedName>
</protein>
<gene>
    <name evidence="2" type="ORF">C7N83_03385</name>
</gene>
<dbReference type="SUPFAM" id="SSF48150">
    <property type="entry name" value="DNA-glycosylase"/>
    <property type="match status" value="1"/>
</dbReference>
<feature type="binding site" evidence="1">
    <location>
        <position position="22"/>
    </location>
    <ligand>
        <name>Zn(2+)</name>
        <dbReference type="ChEBI" id="CHEBI:29105"/>
    </ligand>
</feature>
<evidence type="ECO:0000256" key="1">
    <source>
        <dbReference type="PIRSR" id="PIRSR605019-1"/>
    </source>
</evidence>
<name>A0A2P7U1T8_9NEIS</name>
<reference evidence="2 3" key="1">
    <citation type="submission" date="2018-03" db="EMBL/GenBank/DDBJ databases">
        <title>Neisseria weixii sp. nov., isolated from the intestinal contents of Tibetan Plateau pika (Ochotona curzoniae) in Yushu, Qinghai Province, China.</title>
        <authorList>
            <person name="Gui Z."/>
        </authorList>
    </citation>
    <scope>NUCLEOTIDE SEQUENCE [LARGE SCALE GENOMIC DNA]</scope>
    <source>
        <strain evidence="2 3">ATCC 51483</strain>
    </source>
</reference>
<dbReference type="PANTHER" id="PTHR30037">
    <property type="entry name" value="DNA-3-METHYLADENINE GLYCOSYLASE 1"/>
    <property type="match status" value="1"/>
</dbReference>
<evidence type="ECO:0000313" key="2">
    <source>
        <dbReference type="EMBL" id="PSJ80936.1"/>
    </source>
</evidence>